<dbReference type="InterPro" id="IPR001054">
    <property type="entry name" value="A/G_cyclase"/>
</dbReference>
<dbReference type="Pfam" id="PF13191">
    <property type="entry name" value="AAA_16"/>
    <property type="match status" value="1"/>
</dbReference>
<evidence type="ECO:0000256" key="1">
    <source>
        <dbReference type="ARBA" id="ARBA00022741"/>
    </source>
</evidence>
<dbReference type="InterPro" id="IPR041664">
    <property type="entry name" value="AAA_16"/>
</dbReference>
<protein>
    <recommendedName>
        <fullName evidence="3">Guanylate cyclase domain-containing protein</fullName>
    </recommendedName>
</protein>
<dbReference type="SUPFAM" id="SSF52540">
    <property type="entry name" value="P-loop containing nucleoside triphosphate hydrolases"/>
    <property type="match status" value="1"/>
</dbReference>
<name>A0A9D5KAH9_UNCW3</name>
<dbReference type="InterPro" id="IPR027417">
    <property type="entry name" value="P-loop_NTPase"/>
</dbReference>
<dbReference type="Gene3D" id="3.40.50.300">
    <property type="entry name" value="P-loop containing nucleotide triphosphate hydrolases"/>
    <property type="match status" value="1"/>
</dbReference>
<dbReference type="InterPro" id="IPR029787">
    <property type="entry name" value="Nucleotide_cyclase"/>
</dbReference>
<proteinExistence type="predicted"/>
<sequence>MRNVIPRFIHERYEKGIFEGSFDSATMFVDISGFTSITETLMKKGTEGAERLSSMLNGVFNPTIYEVYRRDGFITGFSGDAFTAVYPGKDPLKPLSSALAIQEKFTRNRPDSKQDNLTVKIGLSYGHVQWGIVTSGQNTAYYFRGEPVSGCAKVIEDAGAGQIVLDDNLYNALPLLSTEPGKIIIEPPESRTETELAILNQSILEKFVPAKILTSKRSGEFREVAPVFISFREIPNFFETPQFVEIVLDKAFEYGGFWSSLNFEDKGPSLLVLFGAPVAYENNIRRAVDFALAVRKEFRFVIRAGITVGTVYAGVVGSPKRSTYTALGDVVNLAARFMMAADWGDIWTSAEVKERLKASYSTEDKGIHEFKGKSHPVQVYRLKDPHMRAAGELFTGRMVGRESELEKAASFTESCLEGRFGGVINVYGEAGIGKSRLLYELAENLEDRFVTSI</sequence>
<organism evidence="4 5">
    <name type="scientific">candidate division WOR-3 bacterium</name>
    <dbReference type="NCBI Taxonomy" id="2052148"/>
    <lineage>
        <taxon>Bacteria</taxon>
        <taxon>Bacteria division WOR-3</taxon>
    </lineage>
</organism>
<dbReference type="Pfam" id="PF00211">
    <property type="entry name" value="Guanylate_cyc"/>
    <property type="match status" value="1"/>
</dbReference>
<dbReference type="PROSITE" id="PS50125">
    <property type="entry name" value="GUANYLATE_CYCLASE_2"/>
    <property type="match status" value="2"/>
</dbReference>
<dbReference type="GO" id="GO:0009190">
    <property type="term" value="P:cyclic nucleotide biosynthetic process"/>
    <property type="evidence" value="ECO:0007669"/>
    <property type="project" value="InterPro"/>
</dbReference>
<keyword evidence="2" id="KW-0067">ATP-binding</keyword>
<reference evidence="4" key="1">
    <citation type="submission" date="2019-11" db="EMBL/GenBank/DDBJ databases">
        <title>Microbial mats filling the niche in hypersaline microbial mats.</title>
        <authorList>
            <person name="Wong H.L."/>
            <person name="Macleod F.I."/>
            <person name="White R.A. III"/>
            <person name="Burns B.P."/>
        </authorList>
    </citation>
    <scope>NUCLEOTIDE SEQUENCE</scope>
    <source>
        <strain evidence="4">Bin_327</strain>
    </source>
</reference>
<gene>
    <name evidence="4" type="ORF">GF359_09820</name>
</gene>
<keyword evidence="1" id="KW-0547">Nucleotide-binding</keyword>
<feature type="non-terminal residue" evidence="4">
    <location>
        <position position="453"/>
    </location>
</feature>
<dbReference type="GO" id="GO:0005737">
    <property type="term" value="C:cytoplasm"/>
    <property type="evidence" value="ECO:0007669"/>
    <property type="project" value="TreeGrafter"/>
</dbReference>
<dbReference type="Gene3D" id="3.30.70.1230">
    <property type="entry name" value="Nucleotide cyclase"/>
    <property type="match status" value="2"/>
</dbReference>
<accession>A0A9D5KAH9</accession>
<evidence type="ECO:0000313" key="5">
    <source>
        <dbReference type="Proteomes" id="UP000630660"/>
    </source>
</evidence>
<dbReference type="GO" id="GO:0035556">
    <property type="term" value="P:intracellular signal transduction"/>
    <property type="evidence" value="ECO:0007669"/>
    <property type="project" value="InterPro"/>
</dbReference>
<dbReference type="EMBL" id="WJKJ01000325">
    <property type="protein sequence ID" value="MBD3365497.1"/>
    <property type="molecule type" value="Genomic_DNA"/>
</dbReference>
<dbReference type="SUPFAM" id="SSF55073">
    <property type="entry name" value="Nucleotide cyclase"/>
    <property type="match status" value="2"/>
</dbReference>
<evidence type="ECO:0000259" key="3">
    <source>
        <dbReference type="PROSITE" id="PS50125"/>
    </source>
</evidence>
<dbReference type="AlphaFoldDB" id="A0A9D5KAH9"/>
<dbReference type="SMART" id="SM00044">
    <property type="entry name" value="CYCc"/>
    <property type="match status" value="1"/>
</dbReference>
<evidence type="ECO:0000313" key="4">
    <source>
        <dbReference type="EMBL" id="MBD3365497.1"/>
    </source>
</evidence>
<evidence type="ECO:0000256" key="2">
    <source>
        <dbReference type="ARBA" id="ARBA00022840"/>
    </source>
</evidence>
<feature type="domain" description="Guanylate cyclase" evidence="3">
    <location>
        <begin position="25"/>
        <end position="155"/>
    </location>
</feature>
<dbReference type="PANTHER" id="PTHR16305">
    <property type="entry name" value="TESTICULAR SOLUBLE ADENYLYL CYCLASE"/>
    <property type="match status" value="1"/>
</dbReference>
<dbReference type="CDD" id="cd07302">
    <property type="entry name" value="CHD"/>
    <property type="match status" value="1"/>
</dbReference>
<feature type="domain" description="Guanylate cyclase" evidence="3">
    <location>
        <begin position="267"/>
        <end position="338"/>
    </location>
</feature>
<comment type="caution">
    <text evidence="4">The sequence shown here is derived from an EMBL/GenBank/DDBJ whole genome shotgun (WGS) entry which is preliminary data.</text>
</comment>
<dbReference type="GO" id="GO:0004016">
    <property type="term" value="F:adenylate cyclase activity"/>
    <property type="evidence" value="ECO:0007669"/>
    <property type="project" value="TreeGrafter"/>
</dbReference>
<dbReference type="GO" id="GO:0005524">
    <property type="term" value="F:ATP binding"/>
    <property type="evidence" value="ECO:0007669"/>
    <property type="project" value="UniProtKB-KW"/>
</dbReference>
<dbReference type="PANTHER" id="PTHR16305:SF35">
    <property type="entry name" value="TRANSCRIPTIONAL ACTIVATOR DOMAIN"/>
    <property type="match status" value="1"/>
</dbReference>
<dbReference type="Proteomes" id="UP000630660">
    <property type="component" value="Unassembled WGS sequence"/>
</dbReference>